<keyword evidence="3" id="KW-1185">Reference proteome</keyword>
<dbReference type="InterPro" id="IPR052953">
    <property type="entry name" value="Ser-rich/MCO-related"/>
</dbReference>
<dbReference type="InterPro" id="IPR008972">
    <property type="entry name" value="Cupredoxin"/>
</dbReference>
<organism evidence="2 3">
    <name type="scientific">Polyplosphaeria fusca</name>
    <dbReference type="NCBI Taxonomy" id="682080"/>
    <lineage>
        <taxon>Eukaryota</taxon>
        <taxon>Fungi</taxon>
        <taxon>Dikarya</taxon>
        <taxon>Ascomycota</taxon>
        <taxon>Pezizomycotina</taxon>
        <taxon>Dothideomycetes</taxon>
        <taxon>Pleosporomycetidae</taxon>
        <taxon>Pleosporales</taxon>
        <taxon>Tetraplosphaeriaceae</taxon>
        <taxon>Polyplosphaeria</taxon>
    </lineage>
</organism>
<dbReference type="Gene3D" id="2.60.40.420">
    <property type="entry name" value="Cupredoxins - blue copper proteins"/>
    <property type="match status" value="1"/>
</dbReference>
<dbReference type="SUPFAM" id="SSF49503">
    <property type="entry name" value="Cupredoxins"/>
    <property type="match status" value="1"/>
</dbReference>
<protein>
    <recommendedName>
        <fullName evidence="4">Cupredoxin</fullName>
    </recommendedName>
</protein>
<proteinExistence type="predicted"/>
<dbReference type="PANTHER" id="PTHR34883">
    <property type="entry name" value="SERINE-RICH PROTEIN, PUTATIVE-RELATED-RELATED"/>
    <property type="match status" value="1"/>
</dbReference>
<evidence type="ECO:0000313" key="2">
    <source>
        <dbReference type="EMBL" id="KAF2734067.1"/>
    </source>
</evidence>
<dbReference type="OrthoDB" id="2331100at2759"/>
<comment type="caution">
    <text evidence="2">The sequence shown here is derived from an EMBL/GenBank/DDBJ whole genome shotgun (WGS) entry which is preliminary data.</text>
</comment>
<dbReference type="Proteomes" id="UP000799444">
    <property type="component" value="Unassembled WGS sequence"/>
</dbReference>
<gene>
    <name evidence="2" type="ORF">EJ04DRAFT_396162</name>
</gene>
<feature type="region of interest" description="Disordered" evidence="1">
    <location>
        <begin position="122"/>
        <end position="141"/>
    </location>
</feature>
<feature type="non-terminal residue" evidence="2">
    <location>
        <position position="1"/>
    </location>
</feature>
<dbReference type="AlphaFoldDB" id="A0A9P4UZB8"/>
<dbReference type="PANTHER" id="PTHR34883:SF15">
    <property type="entry name" value="EXTRACELLULAR SERINE-RICH PROTEIN"/>
    <property type="match status" value="1"/>
</dbReference>
<feature type="non-terminal residue" evidence="2">
    <location>
        <position position="141"/>
    </location>
</feature>
<evidence type="ECO:0000313" key="3">
    <source>
        <dbReference type="Proteomes" id="UP000799444"/>
    </source>
</evidence>
<evidence type="ECO:0008006" key="4">
    <source>
        <dbReference type="Google" id="ProtNLM"/>
    </source>
</evidence>
<evidence type="ECO:0000256" key="1">
    <source>
        <dbReference type="SAM" id="MobiDB-lite"/>
    </source>
</evidence>
<name>A0A9P4UZB8_9PLEO</name>
<dbReference type="CDD" id="cd00920">
    <property type="entry name" value="Cupredoxin"/>
    <property type="match status" value="1"/>
</dbReference>
<dbReference type="EMBL" id="ML996152">
    <property type="protein sequence ID" value="KAF2734067.1"/>
    <property type="molecule type" value="Genomic_DNA"/>
</dbReference>
<sequence>IVVAVGKDGLRFTPDTVDAPVGAEISFQFFPKNHSVVQSNFENPCNPIENAIFSGFVPVQNGTSFFTIKVQDDKPVWLYCAQNAPSPHCKAGMVFAINPPKEGPNTLDAFKQLASAVTANSTAPSAVNGGEFTTPSNTPGN</sequence>
<accession>A0A9P4UZB8</accession>
<reference evidence="2" key="1">
    <citation type="journal article" date="2020" name="Stud. Mycol.">
        <title>101 Dothideomycetes genomes: a test case for predicting lifestyles and emergence of pathogens.</title>
        <authorList>
            <person name="Haridas S."/>
            <person name="Albert R."/>
            <person name="Binder M."/>
            <person name="Bloem J."/>
            <person name="Labutti K."/>
            <person name="Salamov A."/>
            <person name="Andreopoulos B."/>
            <person name="Baker S."/>
            <person name="Barry K."/>
            <person name="Bills G."/>
            <person name="Bluhm B."/>
            <person name="Cannon C."/>
            <person name="Castanera R."/>
            <person name="Culley D."/>
            <person name="Daum C."/>
            <person name="Ezra D."/>
            <person name="Gonzalez J."/>
            <person name="Henrissat B."/>
            <person name="Kuo A."/>
            <person name="Liang C."/>
            <person name="Lipzen A."/>
            <person name="Lutzoni F."/>
            <person name="Magnuson J."/>
            <person name="Mondo S."/>
            <person name="Nolan M."/>
            <person name="Ohm R."/>
            <person name="Pangilinan J."/>
            <person name="Park H.-J."/>
            <person name="Ramirez L."/>
            <person name="Alfaro M."/>
            <person name="Sun H."/>
            <person name="Tritt A."/>
            <person name="Yoshinaga Y."/>
            <person name="Zwiers L.-H."/>
            <person name="Turgeon B."/>
            <person name="Goodwin S."/>
            <person name="Spatafora J."/>
            <person name="Crous P."/>
            <person name="Grigoriev I."/>
        </authorList>
    </citation>
    <scope>NUCLEOTIDE SEQUENCE</scope>
    <source>
        <strain evidence="2">CBS 125425</strain>
    </source>
</reference>